<dbReference type="InterPro" id="IPR025736">
    <property type="entry name" value="PucR_C-HTH_dom"/>
</dbReference>
<dbReference type="Gene3D" id="1.10.10.2840">
    <property type="entry name" value="PucR C-terminal helix-turn-helix domain"/>
    <property type="match status" value="1"/>
</dbReference>
<accession>A0ABY4RKC4</accession>
<feature type="domain" description="Purine catabolism PurC-like" evidence="2">
    <location>
        <begin position="10"/>
        <end position="129"/>
    </location>
</feature>
<keyword evidence="6" id="KW-1185">Reference proteome</keyword>
<dbReference type="InterPro" id="IPR012914">
    <property type="entry name" value="PucR_dom"/>
</dbReference>
<feature type="domain" description="PucR C-terminal helix-turn-helix" evidence="3">
    <location>
        <begin position="441"/>
        <end position="495"/>
    </location>
</feature>
<reference evidence="5" key="2">
    <citation type="journal article" date="2021" name="J Anim Sci Technol">
        <title>Complete genome sequence of Paenibacillus konkukensis sp. nov. SK3146 as a potential probiotic strain.</title>
        <authorList>
            <person name="Jung H.I."/>
            <person name="Park S."/>
            <person name="Niu K.M."/>
            <person name="Lee S.W."/>
            <person name="Kothari D."/>
            <person name="Yi K.J."/>
            <person name="Kim S.K."/>
        </authorList>
    </citation>
    <scope>NUCLEOTIDE SEQUENCE</scope>
    <source>
        <strain evidence="5">SK3146</strain>
    </source>
</reference>
<dbReference type="Pfam" id="PF17853">
    <property type="entry name" value="GGDEF_2"/>
    <property type="match status" value="1"/>
</dbReference>
<protein>
    <submittedName>
        <fullName evidence="5">Purine catabolism regulatory protein</fullName>
    </submittedName>
</protein>
<dbReference type="InterPro" id="IPR042070">
    <property type="entry name" value="PucR_C-HTH_sf"/>
</dbReference>
<dbReference type="EMBL" id="CP027059">
    <property type="protein sequence ID" value="UQZ82914.1"/>
    <property type="molecule type" value="Genomic_DNA"/>
</dbReference>
<evidence type="ECO:0000313" key="6">
    <source>
        <dbReference type="Proteomes" id="UP001057134"/>
    </source>
</evidence>
<dbReference type="PANTHER" id="PTHR33744">
    <property type="entry name" value="CARBOHYDRATE DIACID REGULATOR"/>
    <property type="match status" value="1"/>
</dbReference>
<reference evidence="5" key="1">
    <citation type="submission" date="2018-02" db="EMBL/GenBank/DDBJ databases">
        <authorList>
            <person name="Kim S.-K."/>
            <person name="Jung H.-I."/>
            <person name="Lee S.-W."/>
        </authorList>
    </citation>
    <scope>NUCLEOTIDE SEQUENCE</scope>
    <source>
        <strain evidence="5">SK3146</strain>
    </source>
</reference>
<dbReference type="Proteomes" id="UP001057134">
    <property type="component" value="Chromosome"/>
</dbReference>
<gene>
    <name evidence="5" type="primary">pucR_1</name>
    <name evidence="5" type="ORF">SK3146_02074</name>
</gene>
<dbReference type="PANTHER" id="PTHR33744:SF1">
    <property type="entry name" value="DNA-BINDING TRANSCRIPTIONAL ACTIVATOR ADER"/>
    <property type="match status" value="1"/>
</dbReference>
<dbReference type="InterPro" id="IPR041522">
    <property type="entry name" value="CdaR_GGDEF"/>
</dbReference>
<evidence type="ECO:0000259" key="4">
    <source>
        <dbReference type="Pfam" id="PF17853"/>
    </source>
</evidence>
<dbReference type="Pfam" id="PF07905">
    <property type="entry name" value="PucR"/>
    <property type="match status" value="1"/>
</dbReference>
<dbReference type="RefSeq" id="WP_249864995.1">
    <property type="nucleotide sequence ID" value="NZ_CP027059.1"/>
</dbReference>
<evidence type="ECO:0000256" key="1">
    <source>
        <dbReference type="ARBA" id="ARBA00006754"/>
    </source>
</evidence>
<feature type="domain" description="CdaR GGDEF-like" evidence="4">
    <location>
        <begin position="272"/>
        <end position="386"/>
    </location>
</feature>
<comment type="similarity">
    <text evidence="1">Belongs to the CdaR family.</text>
</comment>
<evidence type="ECO:0000259" key="2">
    <source>
        <dbReference type="Pfam" id="PF07905"/>
    </source>
</evidence>
<evidence type="ECO:0000259" key="3">
    <source>
        <dbReference type="Pfam" id="PF13556"/>
    </source>
</evidence>
<sequence>MKFNGMTVREMLNLPILKDATLVSGAGGLDRIVRYIDIMEIPDIEGWLREGELILTTGYSIRHDPGLLTKLVEHLANAGAAGVALKPERFIHYIPQAMIDMGNRHNIPIIQLPDGIPYVDITYPVMELILDKQGALLRRSEEIYKTLTSLVLNNSGIQAVADNVAELLRSPIRVVNRAGDVLVASPPGSQEQEQPPASDARQWDITVDKQTAGKLIVEKQQLDALELVCIEQARLVFALELMRRKIADDTETRLRGNFFEELLMGLPLSIQDVENKGRQLGLAPEWTWEIAMIEGERSYFEEHAAFMGKINELISRESRNRQVRSHVLRQGDRLLLLLSSPRTDDREWSESIKRFVRSWSHVRTGFGTKYPLWEIQRSYVEAKKAVMIGSRLDKIQRFFRYDEVELFSLLLDSSDYVNFDSLVEKHLGKLLEYDQENGTDLMVTLYHYLAEGGSLIEAANRLYIHRNSVKYRLDRIKDIADIDLDGMQKRLTYYLCTAFHLLKNKG</sequence>
<evidence type="ECO:0000313" key="5">
    <source>
        <dbReference type="EMBL" id="UQZ82914.1"/>
    </source>
</evidence>
<name>A0ABY4RKC4_9BACL</name>
<dbReference type="InterPro" id="IPR051448">
    <property type="entry name" value="CdaR-like_regulators"/>
</dbReference>
<proteinExistence type="inferred from homology"/>
<organism evidence="5 6">
    <name type="scientific">Paenibacillus konkukensis</name>
    <dbReference type="NCBI Taxonomy" id="2020716"/>
    <lineage>
        <taxon>Bacteria</taxon>
        <taxon>Bacillati</taxon>
        <taxon>Bacillota</taxon>
        <taxon>Bacilli</taxon>
        <taxon>Bacillales</taxon>
        <taxon>Paenibacillaceae</taxon>
        <taxon>Paenibacillus</taxon>
    </lineage>
</organism>
<dbReference type="Pfam" id="PF13556">
    <property type="entry name" value="HTH_30"/>
    <property type="match status" value="1"/>
</dbReference>